<evidence type="ECO:0000313" key="3">
    <source>
        <dbReference type="Proteomes" id="UP001344447"/>
    </source>
</evidence>
<proteinExistence type="predicted"/>
<evidence type="ECO:0000313" key="2">
    <source>
        <dbReference type="EMBL" id="KAK5577667.1"/>
    </source>
</evidence>
<accession>A0AAN7TP55</accession>
<organism evidence="2 3">
    <name type="scientific">Dictyostelium firmibasis</name>
    <dbReference type="NCBI Taxonomy" id="79012"/>
    <lineage>
        <taxon>Eukaryota</taxon>
        <taxon>Amoebozoa</taxon>
        <taxon>Evosea</taxon>
        <taxon>Eumycetozoa</taxon>
        <taxon>Dictyostelia</taxon>
        <taxon>Dictyosteliales</taxon>
        <taxon>Dictyosteliaceae</taxon>
        <taxon>Dictyostelium</taxon>
    </lineage>
</organism>
<dbReference type="Proteomes" id="UP001344447">
    <property type="component" value="Unassembled WGS sequence"/>
</dbReference>
<protein>
    <submittedName>
        <fullName evidence="2">Uncharacterized protein</fullName>
    </submittedName>
</protein>
<gene>
    <name evidence="2" type="ORF">RB653_002611</name>
</gene>
<feature type="region of interest" description="Disordered" evidence="1">
    <location>
        <begin position="1"/>
        <end position="23"/>
    </location>
</feature>
<comment type="caution">
    <text evidence="2">The sequence shown here is derived from an EMBL/GenBank/DDBJ whole genome shotgun (WGS) entry which is preliminary data.</text>
</comment>
<sequence length="188" mass="21720">MDNNKEFITPLKQESNKTSYKNTPSVISTPFNKHNIYSTPINNNIFSTPVQSSPFQFCLTPVNENKKIFGIDSNDVLPNQNSSNVNKNVHSPPKAAFTLLELRLICEKKLLEISLENIKEIIQSTNYRKKAVTQWFIIEWFEGNKEINVNIVLRTKNKKMVTQIKINYNHNNINTQIDISDSFMTLLQ</sequence>
<evidence type="ECO:0000256" key="1">
    <source>
        <dbReference type="SAM" id="MobiDB-lite"/>
    </source>
</evidence>
<reference evidence="2 3" key="1">
    <citation type="submission" date="2023-11" db="EMBL/GenBank/DDBJ databases">
        <title>Dfirmibasis_genome.</title>
        <authorList>
            <person name="Edelbroek B."/>
            <person name="Kjellin J."/>
            <person name="Jerlstrom-Hultqvist J."/>
            <person name="Soderbom F."/>
        </authorList>
    </citation>
    <scope>NUCLEOTIDE SEQUENCE [LARGE SCALE GENOMIC DNA]</scope>
    <source>
        <strain evidence="2 3">TNS-C-14</strain>
    </source>
</reference>
<feature type="compositionally biased region" description="Polar residues" evidence="1">
    <location>
        <begin position="12"/>
        <end position="23"/>
    </location>
</feature>
<name>A0AAN7TP55_9MYCE</name>
<dbReference type="EMBL" id="JAVFKY010000004">
    <property type="protein sequence ID" value="KAK5577667.1"/>
    <property type="molecule type" value="Genomic_DNA"/>
</dbReference>
<dbReference type="AlphaFoldDB" id="A0AAN7TP55"/>
<keyword evidence="3" id="KW-1185">Reference proteome</keyword>